<evidence type="ECO:0000313" key="7">
    <source>
        <dbReference type="EMBL" id="KAL2816452.1"/>
    </source>
</evidence>
<evidence type="ECO:0000256" key="5">
    <source>
        <dbReference type="SAM" id="Coils"/>
    </source>
</evidence>
<accession>A0ABR4HM47</accession>
<comment type="caution">
    <text evidence="7">The sequence shown here is derived from an EMBL/GenBank/DDBJ whole genome shotgun (WGS) entry which is preliminary data.</text>
</comment>
<dbReference type="InterPro" id="IPR002523">
    <property type="entry name" value="MgTranspt_CorA/ZnTranspt_ZntB"/>
</dbReference>
<evidence type="ECO:0000256" key="1">
    <source>
        <dbReference type="ARBA" id="ARBA00004651"/>
    </source>
</evidence>
<proteinExistence type="predicted"/>
<organism evidence="7 8">
    <name type="scientific">Aspergillus granulosus</name>
    <dbReference type="NCBI Taxonomy" id="176169"/>
    <lineage>
        <taxon>Eukaryota</taxon>
        <taxon>Fungi</taxon>
        <taxon>Dikarya</taxon>
        <taxon>Ascomycota</taxon>
        <taxon>Pezizomycotina</taxon>
        <taxon>Eurotiomycetes</taxon>
        <taxon>Eurotiomycetidae</taxon>
        <taxon>Eurotiales</taxon>
        <taxon>Aspergillaceae</taxon>
        <taxon>Aspergillus</taxon>
        <taxon>Aspergillus subgen. Nidulantes</taxon>
    </lineage>
</organism>
<evidence type="ECO:0000256" key="2">
    <source>
        <dbReference type="ARBA" id="ARBA00022692"/>
    </source>
</evidence>
<feature type="coiled-coil region" evidence="5">
    <location>
        <begin position="215"/>
        <end position="281"/>
    </location>
</feature>
<protein>
    <submittedName>
        <fullName evidence="7">Uncharacterized protein</fullName>
    </submittedName>
</protein>
<dbReference type="Pfam" id="PF01544">
    <property type="entry name" value="CorA"/>
    <property type="match status" value="1"/>
</dbReference>
<keyword evidence="3 6" id="KW-1133">Transmembrane helix</keyword>
<keyword evidence="4 6" id="KW-0472">Membrane</keyword>
<feature type="transmembrane region" description="Helical" evidence="6">
    <location>
        <begin position="311"/>
        <end position="330"/>
    </location>
</feature>
<evidence type="ECO:0000256" key="6">
    <source>
        <dbReference type="SAM" id="Phobius"/>
    </source>
</evidence>
<dbReference type="SUPFAM" id="SSF144083">
    <property type="entry name" value="Magnesium transport protein CorA, transmembrane region"/>
    <property type="match status" value="1"/>
</dbReference>
<dbReference type="Proteomes" id="UP001610334">
    <property type="component" value="Unassembled WGS sequence"/>
</dbReference>
<evidence type="ECO:0000313" key="8">
    <source>
        <dbReference type="Proteomes" id="UP001610334"/>
    </source>
</evidence>
<dbReference type="PANTHER" id="PTHR46494:SF1">
    <property type="entry name" value="CORA FAMILY METAL ION TRANSPORTER (EUROFUNG)"/>
    <property type="match status" value="1"/>
</dbReference>
<gene>
    <name evidence="7" type="ORF">BJX63DRAFT_387361</name>
</gene>
<comment type="subcellular location">
    <subcellularLocation>
        <location evidence="1">Cell membrane</location>
        <topology evidence="1">Multi-pass membrane protein</topology>
    </subcellularLocation>
</comment>
<keyword evidence="2 6" id="KW-0812">Transmembrane</keyword>
<dbReference type="Gene3D" id="1.20.58.340">
    <property type="entry name" value="Magnesium transport protein CorA, transmembrane region"/>
    <property type="match status" value="1"/>
</dbReference>
<dbReference type="EMBL" id="JBFXLT010000022">
    <property type="protein sequence ID" value="KAL2816452.1"/>
    <property type="molecule type" value="Genomic_DNA"/>
</dbReference>
<keyword evidence="8" id="KW-1185">Reference proteome</keyword>
<dbReference type="InterPro" id="IPR045863">
    <property type="entry name" value="CorA_TM1_TM2"/>
</dbReference>
<name>A0ABR4HM47_9EURO</name>
<evidence type="ECO:0000256" key="3">
    <source>
        <dbReference type="ARBA" id="ARBA00022989"/>
    </source>
</evidence>
<evidence type="ECO:0000256" key="4">
    <source>
        <dbReference type="ARBA" id="ARBA00023136"/>
    </source>
</evidence>
<sequence length="436" mass="51408">MGKAPKTPAELREVVQIWEETEPNQWQKCGSDLDDLETKPDRNIIVLATSRFSELPEYKRYKFRFQEDFWPVMDGDINGSFHCEYVVCEDGRVSPKVSWSCFKVKEVQTATNYDWRQPTVHVDWDPTTGRQVVYVFDLPTASHRVLLNKIPGHGERRRNPFCWHAAFSRIVLDLYDTAFWLLRDLVRAHEKERSAEKHRPKEKNFPLLHDIARHLFHYNETIEVAEHTLKALTEEQTHWRREDSESVQENLDTWIKTFQDIRREEKRAHSLKTRSKSLNDRHQNEINLAFNLVSQGFGRDARTDSNMMKTVAVVSMVYLPGTFVSGLFGTNFFSFQADPPNTWMTSDKFWIYWVVTIPMTLLTVLIWAIWHWWEVYPRWFKKAIHRKPNAGDDDDAAKPSLLVGNDELREKTQSILGIQRVATLFRLKQVQRQETV</sequence>
<dbReference type="PANTHER" id="PTHR46494">
    <property type="entry name" value="CORA FAMILY METAL ION TRANSPORTER (EUROFUNG)"/>
    <property type="match status" value="1"/>
</dbReference>
<keyword evidence="5" id="KW-0175">Coiled coil</keyword>
<feature type="transmembrane region" description="Helical" evidence="6">
    <location>
        <begin position="350"/>
        <end position="373"/>
    </location>
</feature>
<reference evidence="7 8" key="1">
    <citation type="submission" date="2024-07" db="EMBL/GenBank/DDBJ databases">
        <title>Section-level genome sequencing and comparative genomics of Aspergillus sections Usti and Cavernicolus.</title>
        <authorList>
            <consortium name="Lawrence Berkeley National Laboratory"/>
            <person name="Nybo J.L."/>
            <person name="Vesth T.C."/>
            <person name="Theobald S."/>
            <person name="Frisvad J.C."/>
            <person name="Larsen T.O."/>
            <person name="Kjaerboelling I."/>
            <person name="Rothschild-Mancinelli K."/>
            <person name="Lyhne E.K."/>
            <person name="Kogle M.E."/>
            <person name="Barry K."/>
            <person name="Clum A."/>
            <person name="Na H."/>
            <person name="Ledsgaard L."/>
            <person name="Lin J."/>
            <person name="Lipzen A."/>
            <person name="Kuo A."/>
            <person name="Riley R."/>
            <person name="Mondo S."/>
            <person name="Labutti K."/>
            <person name="Haridas S."/>
            <person name="Pangalinan J."/>
            <person name="Salamov A.A."/>
            <person name="Simmons B.A."/>
            <person name="Magnuson J.K."/>
            <person name="Chen J."/>
            <person name="Drula E."/>
            <person name="Henrissat B."/>
            <person name="Wiebenga A."/>
            <person name="Lubbers R.J."/>
            <person name="Gomes A.C."/>
            <person name="Makela M.R."/>
            <person name="Stajich J."/>
            <person name="Grigoriev I.V."/>
            <person name="Mortensen U.H."/>
            <person name="De Vries R.P."/>
            <person name="Baker S.E."/>
            <person name="Andersen M.R."/>
        </authorList>
    </citation>
    <scope>NUCLEOTIDE SEQUENCE [LARGE SCALE GENOMIC DNA]</scope>
    <source>
        <strain evidence="7 8">CBS 588.65</strain>
    </source>
</reference>